<dbReference type="Proteomes" id="UP000018208">
    <property type="component" value="Unassembled WGS sequence"/>
</dbReference>
<reference evidence="1 2" key="1">
    <citation type="journal article" date="2014" name="PLoS Genet.">
        <title>The Genome of Spironucleus salmonicida Highlights a Fish Pathogen Adapted to Fluctuating Environments.</title>
        <authorList>
            <person name="Xu F."/>
            <person name="Jerlstrom-Hultqvist J."/>
            <person name="Einarsson E."/>
            <person name="Astvaldsson A."/>
            <person name="Svard S.G."/>
            <person name="Andersson J.O."/>
        </authorList>
    </citation>
    <scope>NUCLEOTIDE SEQUENCE</scope>
    <source>
        <strain evidence="2">ATCC 50377</strain>
    </source>
</reference>
<proteinExistence type="predicted"/>
<sequence length="313" mass="34826">MTRESTMSVFSCWMYARYASMRRRNMSSEESLCTALFTWSKIRMESTRYSDFSRVVLENSVLTISTFTPSKVASVAAASLLSTSLSCVSFLRSRRSTLTSASVTKSLLHRLLRSRQSAPLEAEIVVAVERHDPLLISIGPWSVLDQRGLAGLDLLDRLFEDVERAHQIGMLVLRHHIVEAPPVEVNEVVLRHPLAHELELVRAVLAQHLLHLPVEAVNWLLIPRDAQNLVLEPVGNHAGLPRGHVIFGVFLRAPAVVVPEGPHISAMGGVSRFSVSTRNSHTFSRQSNFSSNCSKLWGLHSKSAAACRQWFSS</sequence>
<dbReference type="EMBL" id="KI545997">
    <property type="protein sequence ID" value="EST48203.1"/>
    <property type="molecule type" value="Genomic_DNA"/>
</dbReference>
<accession>V6LVE5</accession>
<evidence type="ECO:0000313" key="3">
    <source>
        <dbReference type="Proteomes" id="UP000018208"/>
    </source>
</evidence>
<dbReference type="GeneID" id="94294430"/>
<dbReference type="RefSeq" id="XP_067767832.1">
    <property type="nucleotide sequence ID" value="XM_067904350.1"/>
</dbReference>
<organism evidence="1">
    <name type="scientific">Spironucleus salmonicida</name>
    <dbReference type="NCBI Taxonomy" id="348837"/>
    <lineage>
        <taxon>Eukaryota</taxon>
        <taxon>Metamonada</taxon>
        <taxon>Diplomonadida</taxon>
        <taxon>Hexamitidae</taxon>
        <taxon>Hexamitinae</taxon>
        <taxon>Spironucleus</taxon>
    </lineage>
</organism>
<dbReference type="VEuPathDB" id="GiardiaDB:SS50377_20407"/>
<name>V6LVE5_9EUKA</name>
<dbReference type="KEGG" id="ssao:94294430"/>
<gene>
    <name evidence="2" type="ORF">SS50377_20407</name>
    <name evidence="1" type="ORF">SS50377_ja056</name>
</gene>
<reference evidence="2" key="2">
    <citation type="submission" date="2020-12" db="EMBL/GenBank/DDBJ databases">
        <title>New Spironucleus salmonicida genome in near-complete chromosomes.</title>
        <authorList>
            <person name="Xu F."/>
            <person name="Kurt Z."/>
            <person name="Jimenez-Gonzalez A."/>
            <person name="Astvaldsson A."/>
            <person name="Andersson J.O."/>
            <person name="Svard S.G."/>
        </authorList>
    </citation>
    <scope>NUCLEOTIDE SEQUENCE</scope>
    <source>
        <strain evidence="2">ATCC 50377</strain>
    </source>
</reference>
<protein>
    <submittedName>
        <fullName evidence="1">Uncharacterized protein</fullName>
    </submittedName>
</protein>
<dbReference type="AlphaFoldDB" id="V6LVE5"/>
<evidence type="ECO:0000313" key="1">
    <source>
        <dbReference type="EMBL" id="EST48203.1"/>
    </source>
</evidence>
<evidence type="ECO:0000313" key="2">
    <source>
        <dbReference type="EMBL" id="KAH0577059.1"/>
    </source>
</evidence>
<keyword evidence="3" id="KW-1185">Reference proteome</keyword>
<dbReference type="EMBL" id="AUWU02000001">
    <property type="protein sequence ID" value="KAH0577059.1"/>
    <property type="molecule type" value="Genomic_DNA"/>
</dbReference>